<evidence type="ECO:0000313" key="15">
    <source>
        <dbReference type="EMBL" id="PSW13071.1"/>
    </source>
</evidence>
<dbReference type="NCBIfam" id="TIGR00540">
    <property type="entry name" value="TPR_hemY_coli"/>
    <property type="match status" value="1"/>
</dbReference>
<keyword evidence="7" id="KW-0677">Repeat</keyword>
<dbReference type="Pfam" id="PF14559">
    <property type="entry name" value="TPR_19"/>
    <property type="match status" value="1"/>
</dbReference>
<accession>A0A2T3NEX1</accession>
<dbReference type="Gene3D" id="1.25.40.10">
    <property type="entry name" value="Tetratricopeptide repeat domain"/>
    <property type="match status" value="2"/>
</dbReference>
<dbReference type="UniPathway" id="UPA00252"/>
<evidence type="ECO:0000259" key="14">
    <source>
        <dbReference type="Pfam" id="PF07219"/>
    </source>
</evidence>
<sequence length="395" mass="43846">MIKLLLLVAALIAGIVVGPMLAGNQGYVLISVANQTLEMSLTTLILLVVVLFGAFFLLETILKRLFSLGSSTRGWFSGRKTRKARQQTSDGLMKVIEGDWKQAEKLVVKSAKHSDAPLLNYLAAAEAAQGQGDSSQRDEYLKQAADIDGQSLAVALTRAKLQFRQQQYEQAMATLQEIKQDHSRNPILLSLLKDCYLKLEDWKPLLALLPQLEKAGVLQAEEVTALEIKAECGIMAHLAKHSGSEGLMGHWNSLSRKAKQRPELVACFVRLMSEQNADSEAYGVLRDTLKKNNDNNLIELVPTLKLADYHPAIVRLQDLLRYDSSNPSTHSALGQLFMYEQKWEKAKDHFEKAIALHPNVVDYGYLVDVLEKLEQGQAAADMSRQALTLALPVKN</sequence>
<proteinExistence type="predicted"/>
<reference evidence="15 16" key="1">
    <citation type="submission" date="2018-01" db="EMBL/GenBank/DDBJ databases">
        <title>Whole genome sequencing of Histamine producing bacteria.</title>
        <authorList>
            <person name="Butler K."/>
        </authorList>
    </citation>
    <scope>NUCLEOTIDE SEQUENCE [LARGE SCALE GENOMIC DNA]</scope>
    <source>
        <strain evidence="15 16">DSM 100436</strain>
    </source>
</reference>
<evidence type="ECO:0000256" key="7">
    <source>
        <dbReference type="ARBA" id="ARBA00022737"/>
    </source>
</evidence>
<dbReference type="Pfam" id="PF07719">
    <property type="entry name" value="TPR_2"/>
    <property type="match status" value="1"/>
</dbReference>
<dbReference type="GO" id="GO:0042168">
    <property type="term" value="P:heme metabolic process"/>
    <property type="evidence" value="ECO:0007669"/>
    <property type="project" value="InterPro"/>
</dbReference>
<keyword evidence="16" id="KW-1185">Reference proteome</keyword>
<keyword evidence="5" id="KW-0997">Cell inner membrane</keyword>
<evidence type="ECO:0000256" key="10">
    <source>
        <dbReference type="ARBA" id="ARBA00023136"/>
    </source>
</evidence>
<dbReference type="Proteomes" id="UP000241771">
    <property type="component" value="Unassembled WGS sequence"/>
</dbReference>
<evidence type="ECO:0000256" key="2">
    <source>
        <dbReference type="ARBA" id="ARBA00004429"/>
    </source>
</evidence>
<dbReference type="EMBL" id="PYMA01000020">
    <property type="protein sequence ID" value="PSW13071.1"/>
    <property type="molecule type" value="Genomic_DNA"/>
</dbReference>
<evidence type="ECO:0000256" key="6">
    <source>
        <dbReference type="ARBA" id="ARBA00022692"/>
    </source>
</evidence>
<keyword evidence="8 12" id="KW-0802">TPR repeat</keyword>
<dbReference type="OrthoDB" id="7067577at2"/>
<evidence type="ECO:0000256" key="8">
    <source>
        <dbReference type="ARBA" id="ARBA00022803"/>
    </source>
</evidence>
<evidence type="ECO:0000313" key="16">
    <source>
        <dbReference type="Proteomes" id="UP000241771"/>
    </source>
</evidence>
<feature type="repeat" description="TPR" evidence="12">
    <location>
        <begin position="327"/>
        <end position="360"/>
    </location>
</feature>
<evidence type="ECO:0000256" key="11">
    <source>
        <dbReference type="ARBA" id="ARBA00023244"/>
    </source>
</evidence>
<evidence type="ECO:0000256" key="5">
    <source>
        <dbReference type="ARBA" id="ARBA00022519"/>
    </source>
</evidence>
<dbReference type="InterPro" id="IPR010817">
    <property type="entry name" value="HemY_N"/>
</dbReference>
<protein>
    <submittedName>
        <fullName evidence="15">Tetratricopeptide repeat protein</fullName>
    </submittedName>
</protein>
<dbReference type="PROSITE" id="PS50005">
    <property type="entry name" value="TPR"/>
    <property type="match status" value="1"/>
</dbReference>
<dbReference type="InterPro" id="IPR013105">
    <property type="entry name" value="TPR_2"/>
</dbReference>
<comment type="function">
    <text evidence="1">Involved in a late step of protoheme IX synthesis.</text>
</comment>
<organism evidence="15 16">
    <name type="scientific">Photobacterium sanctipauli</name>
    <dbReference type="NCBI Taxonomy" id="1342794"/>
    <lineage>
        <taxon>Bacteria</taxon>
        <taxon>Pseudomonadati</taxon>
        <taxon>Pseudomonadota</taxon>
        <taxon>Gammaproteobacteria</taxon>
        <taxon>Vibrionales</taxon>
        <taxon>Vibrionaceae</taxon>
        <taxon>Photobacterium</taxon>
    </lineage>
</organism>
<keyword evidence="6 13" id="KW-0812">Transmembrane</keyword>
<dbReference type="GO" id="GO:0006779">
    <property type="term" value="P:porphyrin-containing compound biosynthetic process"/>
    <property type="evidence" value="ECO:0007669"/>
    <property type="project" value="UniProtKB-KW"/>
</dbReference>
<comment type="subcellular location">
    <subcellularLocation>
        <location evidence="2">Cell inner membrane</location>
        <topology evidence="2">Multi-pass membrane protein</topology>
    </subcellularLocation>
</comment>
<dbReference type="InterPro" id="IPR011990">
    <property type="entry name" value="TPR-like_helical_dom_sf"/>
</dbReference>
<dbReference type="Pfam" id="PF07219">
    <property type="entry name" value="HemY_N"/>
    <property type="match status" value="1"/>
</dbReference>
<evidence type="ECO:0000256" key="12">
    <source>
        <dbReference type="PROSITE-ProRule" id="PRU00339"/>
    </source>
</evidence>
<evidence type="ECO:0000256" key="4">
    <source>
        <dbReference type="ARBA" id="ARBA00022475"/>
    </source>
</evidence>
<dbReference type="InterPro" id="IPR005254">
    <property type="entry name" value="Heme_biosyn_assoc_TPR_pro"/>
</dbReference>
<gene>
    <name evidence="15" type="ORF">C9I98_22500</name>
</gene>
<dbReference type="AlphaFoldDB" id="A0A2T3NEX1"/>
<comment type="pathway">
    <text evidence="3">Porphyrin-containing compound metabolism; protoheme biosynthesis.</text>
</comment>
<keyword evidence="11" id="KW-0627">Porphyrin biosynthesis</keyword>
<dbReference type="InterPro" id="IPR019734">
    <property type="entry name" value="TPR_rpt"/>
</dbReference>
<evidence type="ECO:0000256" key="9">
    <source>
        <dbReference type="ARBA" id="ARBA00022989"/>
    </source>
</evidence>
<evidence type="ECO:0000256" key="3">
    <source>
        <dbReference type="ARBA" id="ARBA00004744"/>
    </source>
</evidence>
<dbReference type="GO" id="GO:0005886">
    <property type="term" value="C:plasma membrane"/>
    <property type="evidence" value="ECO:0007669"/>
    <property type="project" value="UniProtKB-SubCell"/>
</dbReference>
<evidence type="ECO:0000256" key="1">
    <source>
        <dbReference type="ARBA" id="ARBA00002962"/>
    </source>
</evidence>
<dbReference type="RefSeq" id="WP_036819474.1">
    <property type="nucleotide sequence ID" value="NZ_JGVO01000220.1"/>
</dbReference>
<dbReference type="SMART" id="SM00028">
    <property type="entry name" value="TPR"/>
    <property type="match status" value="1"/>
</dbReference>
<keyword evidence="10 13" id="KW-0472">Membrane</keyword>
<keyword evidence="9 13" id="KW-1133">Transmembrane helix</keyword>
<evidence type="ECO:0000256" key="13">
    <source>
        <dbReference type="SAM" id="Phobius"/>
    </source>
</evidence>
<feature type="transmembrane region" description="Helical" evidence="13">
    <location>
        <begin position="38"/>
        <end position="58"/>
    </location>
</feature>
<feature type="domain" description="HemY N-terminal" evidence="14">
    <location>
        <begin position="26"/>
        <end position="132"/>
    </location>
</feature>
<name>A0A2T3NEX1_9GAMM</name>
<dbReference type="SUPFAM" id="SSF48452">
    <property type="entry name" value="TPR-like"/>
    <property type="match status" value="1"/>
</dbReference>
<keyword evidence="4" id="KW-1003">Cell membrane</keyword>
<comment type="caution">
    <text evidence="15">The sequence shown here is derived from an EMBL/GenBank/DDBJ whole genome shotgun (WGS) entry which is preliminary data.</text>
</comment>